<evidence type="ECO:0000256" key="3">
    <source>
        <dbReference type="ARBA" id="ARBA00022692"/>
    </source>
</evidence>
<keyword evidence="4 6" id="KW-1133">Transmembrane helix</keyword>
<dbReference type="OrthoDB" id="9775903at2"/>
<evidence type="ECO:0000256" key="1">
    <source>
        <dbReference type="ARBA" id="ARBA00004651"/>
    </source>
</evidence>
<reference evidence="8" key="2">
    <citation type="submission" date="2016-11" db="EMBL/GenBank/DDBJ databases">
        <authorList>
            <person name="Jaros S."/>
            <person name="Januszkiewicz K."/>
            <person name="Wedrychowicz H."/>
        </authorList>
    </citation>
    <scope>NUCLEOTIDE SEQUENCE [LARGE SCALE GENOMIC DNA]</scope>
    <source>
        <strain evidence="8">ACA-DC 1533</strain>
    </source>
</reference>
<dbReference type="PIRSF" id="PIRSF035875">
    <property type="entry name" value="RNase_BN"/>
    <property type="match status" value="1"/>
</dbReference>
<sequence>MDLGKKFQPVKKFVRLVIKQFGEVNIGNTAIVTAYYSLLAIFPMLIFITNLLPMLGLKADTILPYLQTAFPSTVFSTIKPIVMDFLNNSSGSLASVTGILTIWSASRGVNALKMSINQVYGVKDYDNAITSRIFSFFMILLFAIIVIVAFVVNSFGQIVLEYLTPIFHLSLGWLDAFSKYKSLATLVIIFLVMVFLYVTLTNAKTHLRYVWPGALFAAAGWMILTQGFSIYLKYFAKSVLSYGTIGTFIVLLFWLNFSSWLILLGALLNSTLERYHYGKIEPKKTAIKRLYDRVDPMNKDNSKKKKSTK</sequence>
<comment type="subcellular location">
    <subcellularLocation>
        <location evidence="1">Cell membrane</location>
        <topology evidence="1">Multi-pass membrane protein</topology>
    </subcellularLocation>
</comment>
<evidence type="ECO:0000313" key="7">
    <source>
        <dbReference type="EMBL" id="KRN87125.1"/>
    </source>
</evidence>
<dbReference type="GO" id="GO:0016787">
    <property type="term" value="F:hydrolase activity"/>
    <property type="evidence" value="ECO:0007669"/>
    <property type="project" value="UniProtKB-KW"/>
</dbReference>
<protein>
    <submittedName>
        <fullName evidence="7">Ribonuclease BN</fullName>
        <ecNumber evidence="8">3.1.-.-</ecNumber>
    </submittedName>
</protein>
<dbReference type="PATRIC" id="fig|89059.3.peg.2043"/>
<feature type="transmembrane region" description="Helical" evidence="6">
    <location>
        <begin position="244"/>
        <end position="268"/>
    </location>
</feature>
<organism evidence="7 9">
    <name type="scientific">Ligilactobacillus acidipiscis</name>
    <dbReference type="NCBI Taxonomy" id="89059"/>
    <lineage>
        <taxon>Bacteria</taxon>
        <taxon>Bacillati</taxon>
        <taxon>Bacillota</taxon>
        <taxon>Bacilli</taxon>
        <taxon>Lactobacillales</taxon>
        <taxon>Lactobacillaceae</taxon>
        <taxon>Ligilactobacillus</taxon>
    </lineage>
</organism>
<evidence type="ECO:0000313" key="8">
    <source>
        <dbReference type="EMBL" id="SFV41017.1"/>
    </source>
</evidence>
<proteinExistence type="predicted"/>
<reference evidence="7 9" key="1">
    <citation type="journal article" date="2015" name="Genome Announc.">
        <title>Expanding the biotechnology potential of lactobacilli through comparative genomics of 213 strains and associated genera.</title>
        <authorList>
            <person name="Sun Z."/>
            <person name="Harris H.M."/>
            <person name="McCann A."/>
            <person name="Guo C."/>
            <person name="Argimon S."/>
            <person name="Zhang W."/>
            <person name="Yang X."/>
            <person name="Jeffery I.B."/>
            <person name="Cooney J.C."/>
            <person name="Kagawa T.F."/>
            <person name="Liu W."/>
            <person name="Song Y."/>
            <person name="Salvetti E."/>
            <person name="Wrobel A."/>
            <person name="Rasinkangas P."/>
            <person name="Parkhill J."/>
            <person name="Rea M.C."/>
            <person name="O'Sullivan O."/>
            <person name="Ritari J."/>
            <person name="Douillard F.P."/>
            <person name="Paul Ross R."/>
            <person name="Yang R."/>
            <person name="Briner A.E."/>
            <person name="Felis G.E."/>
            <person name="de Vos W.M."/>
            <person name="Barrangou R."/>
            <person name="Klaenhammer T.R."/>
            <person name="Caufield P.W."/>
            <person name="Cui Y."/>
            <person name="Zhang H."/>
            <person name="O'Toole P.W."/>
        </authorList>
    </citation>
    <scope>NUCLEOTIDE SEQUENCE [LARGE SCALE GENOMIC DNA]</scope>
    <source>
        <strain evidence="7 9">DSM 15353</strain>
    </source>
</reference>
<dbReference type="PANTHER" id="PTHR30213">
    <property type="entry name" value="INNER MEMBRANE PROTEIN YHJD"/>
    <property type="match status" value="1"/>
</dbReference>
<keyword evidence="2" id="KW-1003">Cell membrane</keyword>
<dbReference type="EC" id="3.1.-.-" evidence="8"/>
<dbReference type="EMBL" id="LT630287">
    <property type="protein sequence ID" value="SFV41017.1"/>
    <property type="molecule type" value="Genomic_DNA"/>
</dbReference>
<dbReference type="EMBL" id="JQBK01000007">
    <property type="protein sequence ID" value="KRN87125.1"/>
    <property type="molecule type" value="Genomic_DNA"/>
</dbReference>
<reference evidence="10" key="3">
    <citation type="submission" date="2016-11" db="EMBL/GenBank/DDBJ databases">
        <authorList>
            <person name="Papadimitriou K."/>
        </authorList>
    </citation>
    <scope>NUCLEOTIDE SEQUENCE [LARGE SCALE GENOMIC DNA]</scope>
    <source>
        <strain evidence="10">ACA-DC 1533</strain>
    </source>
</reference>
<dbReference type="AlphaFoldDB" id="A0A0R2KHY2"/>
<name>A0A0R2KHY2_9LACO</name>
<keyword evidence="8" id="KW-0378">Hydrolase</keyword>
<dbReference type="NCBIfam" id="TIGR00765">
    <property type="entry name" value="yihY_not_rbn"/>
    <property type="match status" value="1"/>
</dbReference>
<evidence type="ECO:0000256" key="5">
    <source>
        <dbReference type="ARBA" id="ARBA00023136"/>
    </source>
</evidence>
<dbReference type="Proteomes" id="UP000190935">
    <property type="component" value="Chromosome I"/>
</dbReference>
<dbReference type="InterPro" id="IPR017039">
    <property type="entry name" value="Virul_fac_BrkB"/>
</dbReference>
<dbReference type="Proteomes" id="UP000051491">
    <property type="component" value="Unassembled WGS sequence"/>
</dbReference>
<evidence type="ECO:0000256" key="2">
    <source>
        <dbReference type="ARBA" id="ARBA00022475"/>
    </source>
</evidence>
<gene>
    <name evidence="7" type="ORF">IV43_GL001927</name>
    <name evidence="8" type="ORF">LAC1533_1596</name>
</gene>
<keyword evidence="5 6" id="KW-0472">Membrane</keyword>
<evidence type="ECO:0000313" key="10">
    <source>
        <dbReference type="Proteomes" id="UP000190935"/>
    </source>
</evidence>
<feature type="transmembrane region" description="Helical" evidence="6">
    <location>
        <begin position="180"/>
        <end position="198"/>
    </location>
</feature>
<evidence type="ECO:0000256" key="6">
    <source>
        <dbReference type="SAM" id="Phobius"/>
    </source>
</evidence>
<feature type="transmembrane region" description="Helical" evidence="6">
    <location>
        <begin position="133"/>
        <end position="160"/>
    </location>
</feature>
<evidence type="ECO:0000256" key="4">
    <source>
        <dbReference type="ARBA" id="ARBA00022989"/>
    </source>
</evidence>
<dbReference type="GO" id="GO:0005886">
    <property type="term" value="C:plasma membrane"/>
    <property type="evidence" value="ECO:0007669"/>
    <property type="project" value="UniProtKB-SubCell"/>
</dbReference>
<keyword evidence="3 6" id="KW-0812">Transmembrane</keyword>
<evidence type="ECO:0000313" key="9">
    <source>
        <dbReference type="Proteomes" id="UP000051491"/>
    </source>
</evidence>
<dbReference type="RefSeq" id="WP_010497023.1">
    <property type="nucleotide sequence ID" value="NZ_CP173417.1"/>
</dbReference>
<feature type="transmembrane region" description="Helical" evidence="6">
    <location>
        <begin position="210"/>
        <end position="232"/>
    </location>
</feature>
<dbReference type="GeneID" id="95349702"/>
<dbReference type="KEGG" id="laca:LAC1533_1596"/>
<dbReference type="STRING" id="89059.LAC1533_1596"/>
<feature type="transmembrane region" description="Helical" evidence="6">
    <location>
        <begin position="34"/>
        <end position="57"/>
    </location>
</feature>
<dbReference type="PANTHER" id="PTHR30213:SF0">
    <property type="entry name" value="UPF0761 MEMBRANE PROTEIN YIHY"/>
    <property type="match status" value="1"/>
</dbReference>
<dbReference type="Pfam" id="PF03631">
    <property type="entry name" value="Virul_fac_BrkB"/>
    <property type="match status" value="1"/>
</dbReference>
<accession>A0A0R2KHY2</accession>